<protein>
    <submittedName>
        <fullName evidence="2">Uncharacterized protein</fullName>
    </submittedName>
</protein>
<feature type="compositionally biased region" description="Polar residues" evidence="1">
    <location>
        <begin position="347"/>
        <end position="361"/>
    </location>
</feature>
<proteinExistence type="predicted"/>
<name>A0A9P5PTK0_9AGAR</name>
<evidence type="ECO:0000256" key="1">
    <source>
        <dbReference type="SAM" id="MobiDB-lite"/>
    </source>
</evidence>
<feature type="region of interest" description="Disordered" evidence="1">
    <location>
        <begin position="1"/>
        <end position="25"/>
    </location>
</feature>
<feature type="region of interest" description="Disordered" evidence="1">
    <location>
        <begin position="321"/>
        <end position="361"/>
    </location>
</feature>
<organism evidence="2 3">
    <name type="scientific">Rhodocollybia butyracea</name>
    <dbReference type="NCBI Taxonomy" id="206335"/>
    <lineage>
        <taxon>Eukaryota</taxon>
        <taxon>Fungi</taxon>
        <taxon>Dikarya</taxon>
        <taxon>Basidiomycota</taxon>
        <taxon>Agaricomycotina</taxon>
        <taxon>Agaricomycetes</taxon>
        <taxon>Agaricomycetidae</taxon>
        <taxon>Agaricales</taxon>
        <taxon>Marasmiineae</taxon>
        <taxon>Omphalotaceae</taxon>
        <taxon>Rhodocollybia</taxon>
    </lineage>
</organism>
<feature type="compositionally biased region" description="Low complexity" evidence="1">
    <location>
        <begin position="7"/>
        <end position="25"/>
    </location>
</feature>
<evidence type="ECO:0000313" key="3">
    <source>
        <dbReference type="Proteomes" id="UP000772434"/>
    </source>
</evidence>
<evidence type="ECO:0000313" key="2">
    <source>
        <dbReference type="EMBL" id="KAF9069103.1"/>
    </source>
</evidence>
<dbReference type="EMBL" id="JADNRY010000054">
    <property type="protein sequence ID" value="KAF9069103.1"/>
    <property type="molecule type" value="Genomic_DNA"/>
</dbReference>
<sequence length="361" mass="39888">MNNAIDSPYSSFESPTSSESSYSYIHSHPMDSDSDNYLWASHYQQAVDRRNPDTHYYWSATPHDSTGNWIEPQAHSYSPASSLPLHAPAPITGHLPMLFTDIETSSQPHSSPVVQEPISPTIAPPHTYMNTFSVRAPLQATFPTPCELLNEFHTAGDDSASGAYSPTGSVSDSGILDIPRPCSTSTSASTRKRDSGSKAGFSAPEAEPITSHEKKRQYLECLEQYVQYLHEQLELVGAQPVPIERVSTYRGLSSRSIRTLLVHMENSTSKLNAKTQTEEERFLVLRDAYFHQEGGGSGAHSDPYTAASVEAGEYYSGITYRPHSPLHTTPPELDQQRPPVDEFGNGFQMQTRMPYSTTGRP</sequence>
<dbReference type="Proteomes" id="UP000772434">
    <property type="component" value="Unassembled WGS sequence"/>
</dbReference>
<keyword evidence="3" id="KW-1185">Reference proteome</keyword>
<reference evidence="2" key="1">
    <citation type="submission" date="2020-11" db="EMBL/GenBank/DDBJ databases">
        <authorList>
            <consortium name="DOE Joint Genome Institute"/>
            <person name="Ahrendt S."/>
            <person name="Riley R."/>
            <person name="Andreopoulos W."/>
            <person name="Labutti K."/>
            <person name="Pangilinan J."/>
            <person name="Ruiz-Duenas F.J."/>
            <person name="Barrasa J.M."/>
            <person name="Sanchez-Garcia M."/>
            <person name="Camarero S."/>
            <person name="Miyauchi S."/>
            <person name="Serrano A."/>
            <person name="Linde D."/>
            <person name="Babiker R."/>
            <person name="Drula E."/>
            <person name="Ayuso-Fernandez I."/>
            <person name="Pacheco R."/>
            <person name="Padilla G."/>
            <person name="Ferreira P."/>
            <person name="Barriuso J."/>
            <person name="Kellner H."/>
            <person name="Castanera R."/>
            <person name="Alfaro M."/>
            <person name="Ramirez L."/>
            <person name="Pisabarro A.G."/>
            <person name="Kuo A."/>
            <person name="Tritt A."/>
            <person name="Lipzen A."/>
            <person name="He G."/>
            <person name="Yan M."/>
            <person name="Ng V."/>
            <person name="Cullen D."/>
            <person name="Martin F."/>
            <person name="Rosso M.-N."/>
            <person name="Henrissat B."/>
            <person name="Hibbett D."/>
            <person name="Martinez A.T."/>
            <person name="Grigoriev I.V."/>
        </authorList>
    </citation>
    <scope>NUCLEOTIDE SEQUENCE</scope>
    <source>
        <strain evidence="2">AH 40177</strain>
    </source>
</reference>
<dbReference type="AlphaFoldDB" id="A0A9P5PTK0"/>
<dbReference type="OrthoDB" id="3258400at2759"/>
<feature type="compositionally biased region" description="Polar residues" evidence="1">
    <location>
        <begin position="162"/>
        <end position="172"/>
    </location>
</feature>
<comment type="caution">
    <text evidence="2">The sequence shown here is derived from an EMBL/GenBank/DDBJ whole genome shotgun (WGS) entry which is preliminary data.</text>
</comment>
<gene>
    <name evidence="2" type="ORF">BDP27DRAFT_1402814</name>
</gene>
<feature type="region of interest" description="Disordered" evidence="1">
    <location>
        <begin position="156"/>
        <end position="213"/>
    </location>
</feature>
<accession>A0A9P5PTK0</accession>